<organism evidence="9">
    <name type="scientific">marine sediment metagenome</name>
    <dbReference type="NCBI Taxonomy" id="412755"/>
    <lineage>
        <taxon>unclassified sequences</taxon>
        <taxon>metagenomes</taxon>
        <taxon>ecological metagenomes</taxon>
    </lineage>
</organism>
<evidence type="ECO:0000256" key="7">
    <source>
        <dbReference type="ARBA" id="ARBA00023270"/>
    </source>
</evidence>
<protein>
    <recommendedName>
        <fullName evidence="10">Aspartate 1-decarboxylase</fullName>
    </recommendedName>
</protein>
<accession>A0A0F9BPD1</accession>
<evidence type="ECO:0000256" key="3">
    <source>
        <dbReference type="ARBA" id="ARBA00022793"/>
    </source>
</evidence>
<dbReference type="Gene3D" id="2.40.40.20">
    <property type="match status" value="1"/>
</dbReference>
<dbReference type="GO" id="GO:0006523">
    <property type="term" value="P:alanine biosynthetic process"/>
    <property type="evidence" value="ECO:0007669"/>
    <property type="project" value="InterPro"/>
</dbReference>
<dbReference type="Pfam" id="PF02261">
    <property type="entry name" value="Asp_decarbox"/>
    <property type="match status" value="1"/>
</dbReference>
<dbReference type="PIRSF" id="PIRSF006246">
    <property type="entry name" value="Asp_decarbox"/>
    <property type="match status" value="1"/>
</dbReference>
<comment type="caution">
    <text evidence="9">The sequence shown here is derived from an EMBL/GenBank/DDBJ whole genome shotgun (WGS) entry which is preliminary data.</text>
</comment>
<dbReference type="SUPFAM" id="SSF50692">
    <property type="entry name" value="ADC-like"/>
    <property type="match status" value="1"/>
</dbReference>
<dbReference type="PANTHER" id="PTHR21012">
    <property type="entry name" value="ASPARTATE 1-DECARBOXYLASE"/>
    <property type="match status" value="1"/>
</dbReference>
<keyword evidence="4" id="KW-0068">Autocatalytic cleavage</keyword>
<dbReference type="EMBL" id="LAZR01039957">
    <property type="protein sequence ID" value="KKL15722.1"/>
    <property type="molecule type" value="Genomic_DNA"/>
</dbReference>
<evidence type="ECO:0000256" key="5">
    <source>
        <dbReference type="ARBA" id="ARBA00023145"/>
    </source>
</evidence>
<evidence type="ECO:0000313" key="9">
    <source>
        <dbReference type="EMBL" id="KKL15722.1"/>
    </source>
</evidence>
<keyword evidence="8" id="KW-0670">Pyruvate</keyword>
<dbReference type="PANTHER" id="PTHR21012:SF0">
    <property type="entry name" value="ASPARTATE 1-DECARBOXYLASE"/>
    <property type="match status" value="1"/>
</dbReference>
<dbReference type="HAMAP" id="MF_00446">
    <property type="entry name" value="PanD"/>
    <property type="match status" value="1"/>
</dbReference>
<gene>
    <name evidence="9" type="ORF">LCGC14_2502750</name>
</gene>
<keyword evidence="7" id="KW-0704">Schiff base</keyword>
<dbReference type="GO" id="GO:0005829">
    <property type="term" value="C:cytosol"/>
    <property type="evidence" value="ECO:0007669"/>
    <property type="project" value="TreeGrafter"/>
</dbReference>
<sequence>MLKSKIHRATVTDADVNYEGSITLDPVLMEAADILPYEQVHVLDISNGARLATYVIEGERGSGEVAINGAAARLVNVGDTVIILTYQEMDDQAARSHQPRLVYVDGANRIHHAIGVPQEVTQAVR</sequence>
<keyword evidence="5" id="KW-0865">Zymogen</keyword>
<keyword evidence="2" id="KW-0566">Pantothenate biosynthesis</keyword>
<name>A0A0F9BPD1_9ZZZZ</name>
<dbReference type="GO" id="GO:0004068">
    <property type="term" value="F:aspartate 1-decarboxylase activity"/>
    <property type="evidence" value="ECO:0007669"/>
    <property type="project" value="InterPro"/>
</dbReference>
<proteinExistence type="inferred from homology"/>
<evidence type="ECO:0000256" key="2">
    <source>
        <dbReference type="ARBA" id="ARBA00022655"/>
    </source>
</evidence>
<reference evidence="9" key="1">
    <citation type="journal article" date="2015" name="Nature">
        <title>Complex archaea that bridge the gap between prokaryotes and eukaryotes.</title>
        <authorList>
            <person name="Spang A."/>
            <person name="Saw J.H."/>
            <person name="Jorgensen S.L."/>
            <person name="Zaremba-Niedzwiedzka K."/>
            <person name="Martijn J."/>
            <person name="Lind A.E."/>
            <person name="van Eijk R."/>
            <person name="Schleper C."/>
            <person name="Guy L."/>
            <person name="Ettema T.J."/>
        </authorList>
    </citation>
    <scope>NUCLEOTIDE SEQUENCE</scope>
</reference>
<keyword evidence="3" id="KW-0210">Decarboxylase</keyword>
<keyword evidence="1" id="KW-0963">Cytoplasm</keyword>
<evidence type="ECO:0000256" key="8">
    <source>
        <dbReference type="ARBA" id="ARBA00023317"/>
    </source>
</evidence>
<keyword evidence="6" id="KW-0456">Lyase</keyword>
<evidence type="ECO:0000256" key="1">
    <source>
        <dbReference type="ARBA" id="ARBA00022490"/>
    </source>
</evidence>
<dbReference type="GO" id="GO:0015940">
    <property type="term" value="P:pantothenate biosynthetic process"/>
    <property type="evidence" value="ECO:0007669"/>
    <property type="project" value="UniProtKB-KW"/>
</dbReference>
<dbReference type="CDD" id="cd06919">
    <property type="entry name" value="Asp_decarbox"/>
    <property type="match status" value="1"/>
</dbReference>
<evidence type="ECO:0000256" key="4">
    <source>
        <dbReference type="ARBA" id="ARBA00022813"/>
    </source>
</evidence>
<dbReference type="NCBIfam" id="TIGR00223">
    <property type="entry name" value="panD"/>
    <property type="match status" value="1"/>
</dbReference>
<dbReference type="InterPro" id="IPR003190">
    <property type="entry name" value="Asp_decarbox"/>
</dbReference>
<dbReference type="InterPro" id="IPR009010">
    <property type="entry name" value="Asp_de-COase-like_dom_sf"/>
</dbReference>
<dbReference type="AlphaFoldDB" id="A0A0F9BPD1"/>
<evidence type="ECO:0008006" key="10">
    <source>
        <dbReference type="Google" id="ProtNLM"/>
    </source>
</evidence>
<evidence type="ECO:0000256" key="6">
    <source>
        <dbReference type="ARBA" id="ARBA00023239"/>
    </source>
</evidence>